<dbReference type="Pfam" id="PF07494">
    <property type="entry name" value="Reg_prop"/>
    <property type="match status" value="5"/>
</dbReference>
<dbReference type="Pfam" id="PF00512">
    <property type="entry name" value="HisKA"/>
    <property type="match status" value="1"/>
</dbReference>
<dbReference type="GO" id="GO:0000155">
    <property type="term" value="F:phosphorelay sensor kinase activity"/>
    <property type="evidence" value="ECO:0007669"/>
    <property type="project" value="InterPro"/>
</dbReference>
<dbReference type="InterPro" id="IPR018060">
    <property type="entry name" value="HTH_AraC"/>
</dbReference>
<dbReference type="InterPro" id="IPR011006">
    <property type="entry name" value="CheY-like_superfamily"/>
</dbReference>
<evidence type="ECO:0000256" key="13">
    <source>
        <dbReference type="SAM" id="Phobius"/>
    </source>
</evidence>
<dbReference type="InterPro" id="IPR003594">
    <property type="entry name" value="HATPase_dom"/>
</dbReference>
<keyword evidence="9" id="KW-0805">Transcription regulation</keyword>
<evidence type="ECO:0000256" key="11">
    <source>
        <dbReference type="PROSITE-ProRule" id="PRU00169"/>
    </source>
</evidence>
<evidence type="ECO:0000259" key="16">
    <source>
        <dbReference type="PROSITE" id="PS50110"/>
    </source>
</evidence>
<dbReference type="InterPro" id="IPR011110">
    <property type="entry name" value="Reg_prop"/>
</dbReference>
<dbReference type="FunFam" id="3.40.50.2300:FF:000138">
    <property type="entry name" value="Two-component system sensor histidine kinase/response regulator"/>
    <property type="match status" value="1"/>
</dbReference>
<accession>A0A840CXP1</accession>
<dbReference type="PROSITE" id="PS50109">
    <property type="entry name" value="HIS_KIN"/>
    <property type="match status" value="1"/>
</dbReference>
<dbReference type="Proteomes" id="UP000560658">
    <property type="component" value="Unassembled WGS sequence"/>
</dbReference>
<dbReference type="Gene3D" id="2.60.40.10">
    <property type="entry name" value="Immunoglobulins"/>
    <property type="match status" value="1"/>
</dbReference>
<dbReference type="FunFam" id="3.30.565.10:FF:000037">
    <property type="entry name" value="Hybrid sensor histidine kinase/response regulator"/>
    <property type="match status" value="1"/>
</dbReference>
<keyword evidence="18" id="KW-1185">Reference proteome</keyword>
<dbReference type="FunFam" id="1.10.287.130:FF:000034">
    <property type="entry name" value="Two-component system sensor histidine kinase/response regulator"/>
    <property type="match status" value="1"/>
</dbReference>
<dbReference type="SUPFAM" id="SSF47384">
    <property type="entry name" value="Homodimeric domain of signal transducing histidine kinase"/>
    <property type="match status" value="1"/>
</dbReference>
<dbReference type="InterPro" id="IPR004358">
    <property type="entry name" value="Sig_transdc_His_kin-like_C"/>
</dbReference>
<feature type="transmembrane region" description="Helical" evidence="13">
    <location>
        <begin position="762"/>
        <end position="784"/>
    </location>
</feature>
<dbReference type="InterPro" id="IPR036097">
    <property type="entry name" value="HisK_dim/P_sf"/>
</dbReference>
<dbReference type="InterPro" id="IPR003661">
    <property type="entry name" value="HisK_dim/P_dom"/>
</dbReference>
<evidence type="ECO:0000313" key="17">
    <source>
        <dbReference type="EMBL" id="MBB4043641.1"/>
    </source>
</evidence>
<dbReference type="Pfam" id="PF02518">
    <property type="entry name" value="HATPase_c"/>
    <property type="match status" value="1"/>
</dbReference>
<dbReference type="SMART" id="SM00448">
    <property type="entry name" value="REC"/>
    <property type="match status" value="1"/>
</dbReference>
<dbReference type="PRINTS" id="PR00344">
    <property type="entry name" value="BCTRLSENSOR"/>
</dbReference>
<keyword evidence="3 11" id="KW-0597">Phosphoprotein</keyword>
<dbReference type="Gene3D" id="3.40.50.2300">
    <property type="match status" value="1"/>
</dbReference>
<feature type="domain" description="HTH araC/xylS-type" evidence="14">
    <location>
        <begin position="1236"/>
        <end position="1336"/>
    </location>
</feature>
<dbReference type="SMART" id="SM00342">
    <property type="entry name" value="HTH_ARAC"/>
    <property type="match status" value="1"/>
</dbReference>
<protein>
    <recommendedName>
        <fullName evidence="2">histidine kinase</fullName>
        <ecNumber evidence="2">2.7.13.3</ecNumber>
    </recommendedName>
</protein>
<name>A0A840CXP1_9BACE</name>
<evidence type="ECO:0000256" key="7">
    <source>
        <dbReference type="ARBA" id="ARBA00022840"/>
    </source>
</evidence>
<evidence type="ECO:0000256" key="4">
    <source>
        <dbReference type="ARBA" id="ARBA00022679"/>
    </source>
</evidence>
<feature type="domain" description="Histidine kinase" evidence="15">
    <location>
        <begin position="820"/>
        <end position="1036"/>
    </location>
</feature>
<dbReference type="InterPro" id="IPR036890">
    <property type="entry name" value="HATPase_C_sf"/>
</dbReference>
<keyword evidence="6 17" id="KW-0418">Kinase</keyword>
<dbReference type="GO" id="GO:0003700">
    <property type="term" value="F:DNA-binding transcription factor activity"/>
    <property type="evidence" value="ECO:0007669"/>
    <property type="project" value="InterPro"/>
</dbReference>
<dbReference type="Gene3D" id="1.10.287.130">
    <property type="match status" value="1"/>
</dbReference>
<evidence type="ECO:0000313" key="18">
    <source>
        <dbReference type="Proteomes" id="UP000560658"/>
    </source>
</evidence>
<dbReference type="InterPro" id="IPR005467">
    <property type="entry name" value="His_kinase_dom"/>
</dbReference>
<dbReference type="InterPro" id="IPR009057">
    <property type="entry name" value="Homeodomain-like_sf"/>
</dbReference>
<dbReference type="EC" id="2.7.13.3" evidence="2"/>
<dbReference type="CDD" id="cd00082">
    <property type="entry name" value="HisKA"/>
    <property type="match status" value="1"/>
</dbReference>
<evidence type="ECO:0000256" key="2">
    <source>
        <dbReference type="ARBA" id="ARBA00012438"/>
    </source>
</evidence>
<dbReference type="PANTHER" id="PTHR43547">
    <property type="entry name" value="TWO-COMPONENT HISTIDINE KINASE"/>
    <property type="match status" value="1"/>
</dbReference>
<dbReference type="SMART" id="SM00387">
    <property type="entry name" value="HATPase_c"/>
    <property type="match status" value="1"/>
</dbReference>
<feature type="domain" description="Response regulatory" evidence="16">
    <location>
        <begin position="1089"/>
        <end position="1204"/>
    </location>
</feature>
<feature type="region of interest" description="Disordered" evidence="12">
    <location>
        <begin position="1333"/>
        <end position="1353"/>
    </location>
</feature>
<keyword evidence="13" id="KW-0812">Transmembrane</keyword>
<dbReference type="Pfam" id="PF00072">
    <property type="entry name" value="Response_reg"/>
    <property type="match status" value="1"/>
</dbReference>
<proteinExistence type="predicted"/>
<dbReference type="PANTHER" id="PTHR43547:SF2">
    <property type="entry name" value="HYBRID SIGNAL TRANSDUCTION HISTIDINE KINASE C"/>
    <property type="match status" value="1"/>
</dbReference>
<dbReference type="Gene3D" id="3.30.565.10">
    <property type="entry name" value="Histidine kinase-like ATPase, C-terminal domain"/>
    <property type="match status" value="1"/>
</dbReference>
<dbReference type="SUPFAM" id="SSF63829">
    <property type="entry name" value="Calcium-dependent phosphotriesterase"/>
    <property type="match status" value="2"/>
</dbReference>
<dbReference type="EMBL" id="JACIER010000004">
    <property type="protein sequence ID" value="MBB4043641.1"/>
    <property type="molecule type" value="Genomic_DNA"/>
</dbReference>
<keyword evidence="13" id="KW-0472">Membrane</keyword>
<dbReference type="InterPro" id="IPR011123">
    <property type="entry name" value="Y_Y_Y"/>
</dbReference>
<reference evidence="17" key="1">
    <citation type="submission" date="2020-08" db="EMBL/GenBank/DDBJ databases">
        <title>Genomic Encyclopedia of Type Strains, Phase IV (KMG-IV): sequencing the most valuable type-strain genomes for metagenomic binning, comparative biology and taxonomic classification.</title>
        <authorList>
            <person name="Goeker M."/>
        </authorList>
    </citation>
    <scope>NUCLEOTIDE SEQUENCE [LARGE SCALE GENOMIC DNA]</scope>
    <source>
        <strain evidence="17">DSM 105720</strain>
    </source>
</reference>
<keyword evidence="5" id="KW-0547">Nucleotide-binding</keyword>
<dbReference type="CDD" id="cd00146">
    <property type="entry name" value="PKD"/>
    <property type="match status" value="1"/>
</dbReference>
<feature type="compositionally biased region" description="Basic and acidic residues" evidence="12">
    <location>
        <begin position="1337"/>
        <end position="1353"/>
    </location>
</feature>
<evidence type="ECO:0000256" key="6">
    <source>
        <dbReference type="ARBA" id="ARBA00022777"/>
    </source>
</evidence>
<keyword evidence="8" id="KW-0902">Two-component regulatory system</keyword>
<sequence length="1353" mass="155555">MKYIKSTLAIIIFSLLCLTDVYSQEISFNHLVTENGLSNNSVISLYQDAKGYIWIGTRNGVNLYNGNEFITYKSHKSDPNSLIFNNIQKITGNGKDEVYFMTPKGVSALNTTNNQFTTLIQGYIRAMHYHKDLYVTKDSHIYRHNGKQFEPYYTLNNCSNIGALYVCDDYMLIGTEEHGLFRLDKQKKLTQLLPKVNVINIFQDSVGRFWIGTWENGLYVMDGNSMKNYLHTESDPKSISSNFVRSFCEDKQGNMWVGTFNGLNRFNTHSGTFSCYQKSEREHSLTHSSIWSLLCDEQGTVWIGTYFGGVNYFTPQYQVYHHIQVSKVEAEGLSFPIVAPIVEDNQHNLWIGTEGGGVNKYTPGEGTFQWFKHDKYKNSLSQDNVKSLYHDSKNNILWIGTHLGGLNKLDLRSEQFTHYQSNRESQSSLPSNTIRDIVPYKKKLILATHAGVCIFNPENGKSELILHKEPYNIAMANTLCVDHCNTLWATGNGEGIYSYHFDTHATKNYKHNPALKQSLSSNSINRIFQDSQKRLWICTSEAGIDIYRYETDDFENLDQQKNGIESNCIYDVCELSPERLLFITDVGFSILDYATRTFTNYNRGVGVPLSATNERALFKASNGDIYIGGMNGMIAFREKDIDRTWQKYEIHPFRLFVNGEEVEVNDQTQILDKTLEYTDKLVLKHNQSMFSIEYTTSNYIPYNKDEMEFYLEGFSRVWTSTRGQHNITYTNLNPGSYTLIVRAKNNPFVPESKLHIEILPPFYLTIWAYLLYALGISLISFYLIRVYNHRIKLQESLKYEKKHAEDIEHLNQAKLRFFTNISHEFRTPLTLIIGQMEMLLQIRSFTPIVYNKILGVYKNSLQLRELVTELLDFRKQEQGHMLIKVSEHNTVSFVYEIYLLFQEYAIQRNITLNFYKSHDNLPAWYDTKQMQKVINNLLSNAFKYSKEGGEISVSVRKGNQEVIIEVTDNGCGIDSENIQRIFERFYQVDQVESLLTGTGIGLSLSKGIVELHHGTIEVFSEPGEGSTFCIHLKTGKEHFTSEQLTNNVQDSFSSLPEETYALDGLLDEQEILNNESPIGKLSGKRREIKILIVEDNESLKEMLVKLFTPFYTVITASNGQEGWEKTLSDHPHIVLSDVVMPEMSGTELCKRIKEQIETCHIPVVLLTAQTSTEHNLEGLRTGADDYITKPFNINILLSRCNNLVNNRIVLQEKFSQQPSATPQILATNPLDKELVDKAMNVIEQHLDNVDFNVNILAKEVGIARTKLFTKLKDITGQTPYEFIITIRLKRAALMLRENPELNVSEISDRLGFSSPRQFSRCFKEKYQVVPQAFRRNKKEDESDTDHGEEYIDE</sequence>
<dbReference type="SUPFAM" id="SSF52172">
    <property type="entry name" value="CheY-like"/>
    <property type="match status" value="1"/>
</dbReference>
<gene>
    <name evidence="17" type="ORF">GGR06_001423</name>
</gene>
<keyword evidence="13" id="KW-1133">Transmembrane helix</keyword>
<dbReference type="SUPFAM" id="SSF55874">
    <property type="entry name" value="ATPase domain of HSP90 chaperone/DNA topoisomerase II/histidine kinase"/>
    <property type="match status" value="1"/>
</dbReference>
<dbReference type="InterPro" id="IPR015943">
    <property type="entry name" value="WD40/YVTN_repeat-like_dom_sf"/>
</dbReference>
<evidence type="ECO:0000256" key="5">
    <source>
        <dbReference type="ARBA" id="ARBA00022741"/>
    </source>
</evidence>
<dbReference type="PROSITE" id="PS01124">
    <property type="entry name" value="HTH_ARAC_FAMILY_2"/>
    <property type="match status" value="1"/>
</dbReference>
<dbReference type="RefSeq" id="WP_183208151.1">
    <property type="nucleotide sequence ID" value="NZ_JACIER010000004.1"/>
</dbReference>
<dbReference type="Gene3D" id="1.10.10.60">
    <property type="entry name" value="Homeodomain-like"/>
    <property type="match status" value="1"/>
</dbReference>
<keyword evidence="4" id="KW-0808">Transferase</keyword>
<comment type="caution">
    <text evidence="17">The sequence shown here is derived from an EMBL/GenBank/DDBJ whole genome shotgun (WGS) entry which is preliminary data.</text>
</comment>
<dbReference type="Gene3D" id="2.130.10.10">
    <property type="entry name" value="YVTN repeat-like/Quinoprotein amine dehydrogenase"/>
    <property type="match status" value="2"/>
</dbReference>
<feature type="modified residue" description="4-aspartylphosphate" evidence="11">
    <location>
        <position position="1137"/>
    </location>
</feature>
<keyword evidence="10" id="KW-0804">Transcription</keyword>
<evidence type="ECO:0000259" key="14">
    <source>
        <dbReference type="PROSITE" id="PS01124"/>
    </source>
</evidence>
<evidence type="ECO:0000256" key="3">
    <source>
        <dbReference type="ARBA" id="ARBA00022553"/>
    </source>
</evidence>
<evidence type="ECO:0000256" key="12">
    <source>
        <dbReference type="SAM" id="MobiDB-lite"/>
    </source>
</evidence>
<dbReference type="PROSITE" id="PS50110">
    <property type="entry name" value="RESPONSE_REGULATORY"/>
    <property type="match status" value="1"/>
</dbReference>
<dbReference type="SMART" id="SM00388">
    <property type="entry name" value="HisKA"/>
    <property type="match status" value="1"/>
</dbReference>
<evidence type="ECO:0000256" key="1">
    <source>
        <dbReference type="ARBA" id="ARBA00000085"/>
    </source>
</evidence>
<comment type="catalytic activity">
    <reaction evidence="1">
        <text>ATP + protein L-histidine = ADP + protein N-phospho-L-histidine.</text>
        <dbReference type="EC" id="2.7.13.3"/>
    </reaction>
</comment>
<dbReference type="GO" id="GO:0043565">
    <property type="term" value="F:sequence-specific DNA binding"/>
    <property type="evidence" value="ECO:0007669"/>
    <property type="project" value="InterPro"/>
</dbReference>
<dbReference type="InterPro" id="IPR001789">
    <property type="entry name" value="Sig_transdc_resp-reg_receiver"/>
</dbReference>
<dbReference type="SUPFAM" id="SSF46689">
    <property type="entry name" value="Homeodomain-like"/>
    <property type="match status" value="1"/>
</dbReference>
<evidence type="ECO:0000256" key="10">
    <source>
        <dbReference type="ARBA" id="ARBA00023163"/>
    </source>
</evidence>
<dbReference type="Pfam" id="PF07495">
    <property type="entry name" value="Y_Y_Y"/>
    <property type="match status" value="1"/>
</dbReference>
<evidence type="ECO:0000256" key="9">
    <source>
        <dbReference type="ARBA" id="ARBA00023015"/>
    </source>
</evidence>
<dbReference type="GO" id="GO:0005524">
    <property type="term" value="F:ATP binding"/>
    <property type="evidence" value="ECO:0007669"/>
    <property type="project" value="UniProtKB-KW"/>
</dbReference>
<dbReference type="Pfam" id="PF12833">
    <property type="entry name" value="HTH_18"/>
    <property type="match status" value="1"/>
</dbReference>
<keyword evidence="7" id="KW-0067">ATP-binding</keyword>
<evidence type="ECO:0000259" key="15">
    <source>
        <dbReference type="PROSITE" id="PS50109"/>
    </source>
</evidence>
<evidence type="ECO:0000256" key="8">
    <source>
        <dbReference type="ARBA" id="ARBA00023012"/>
    </source>
</evidence>
<organism evidence="17 18">
    <name type="scientific">Bacteroides reticulotermitis</name>
    <dbReference type="NCBI Taxonomy" id="1133319"/>
    <lineage>
        <taxon>Bacteria</taxon>
        <taxon>Pseudomonadati</taxon>
        <taxon>Bacteroidota</taxon>
        <taxon>Bacteroidia</taxon>
        <taxon>Bacteroidales</taxon>
        <taxon>Bacteroidaceae</taxon>
        <taxon>Bacteroides</taxon>
    </lineage>
</organism>
<dbReference type="InterPro" id="IPR013783">
    <property type="entry name" value="Ig-like_fold"/>
</dbReference>
<dbReference type="CDD" id="cd00075">
    <property type="entry name" value="HATPase"/>
    <property type="match status" value="1"/>
</dbReference>